<sequence>MSSTSHRSDLEERRGIVTNLLNLRDQGLLTTGVKRTVAASQGCTVRTVENWIANADQHDGVYTPRPRRRTQLTAEMRGELAIWCANRHSAYEALRERGEIDVTYSQFTRLVARDLAPGHLASFKEGTDGLYAYELRNSRGRGLRNQAWEADHLDSKVSVRLGNEIVQPQITHVDDASTNAICGLAITPHRPSSDAVLATLRDAVLRDADHGPFGGIPALIRVDRGSEFIGKAAGQAMNSLGIQRVIVRKPWQKGTVEAINGACTSTLLSGMRGWSGKPTSKGRPARYDGPVEDLLTWEQFVAKVLRWRTEWNTEHTMPALGGRTPLQAWQDDLTPLRDISRTALHRYTLQTDRPFHVVHPGGIRWKNADYYTDERWLRDCIGSHVRLRYTPHHRRTLQVYRAADDHYLGEVYLKDTATPEQKRAVVRGNRRVADRAKRDRERGERMLTKRYAATTEVTPAQPLDNLTYQEAEKELARLGITLPDETPEHLPDPTSSWGTTSSAPRQTEHPARPAHNLPAPTRSWGSDPSAPPPQATHPDGQETAS</sequence>
<organism evidence="3 4">
    <name type="scientific">Streptomyces tremellae</name>
    <dbReference type="NCBI Taxonomy" id="1124239"/>
    <lineage>
        <taxon>Bacteria</taxon>
        <taxon>Bacillati</taxon>
        <taxon>Actinomycetota</taxon>
        <taxon>Actinomycetes</taxon>
        <taxon>Kitasatosporales</taxon>
        <taxon>Streptomycetaceae</taxon>
        <taxon>Streptomyces</taxon>
    </lineage>
</organism>
<evidence type="ECO:0000259" key="2">
    <source>
        <dbReference type="PROSITE" id="PS50994"/>
    </source>
</evidence>
<dbReference type="Gene3D" id="3.30.420.10">
    <property type="entry name" value="Ribonuclease H-like superfamily/Ribonuclease H"/>
    <property type="match status" value="1"/>
</dbReference>
<name>A0ABP7FTL5_9ACTN</name>
<evidence type="ECO:0000313" key="4">
    <source>
        <dbReference type="Proteomes" id="UP001499884"/>
    </source>
</evidence>
<feature type="domain" description="Integrase catalytic" evidence="2">
    <location>
        <begin position="136"/>
        <end position="333"/>
    </location>
</feature>
<dbReference type="Pfam" id="PF09299">
    <property type="entry name" value="Mu-transpos_C"/>
    <property type="match status" value="1"/>
</dbReference>
<dbReference type="InterPro" id="IPR036397">
    <property type="entry name" value="RNaseH_sf"/>
</dbReference>
<dbReference type="Proteomes" id="UP001499884">
    <property type="component" value="Unassembled WGS sequence"/>
</dbReference>
<dbReference type="PROSITE" id="PS50994">
    <property type="entry name" value="INTEGRASE"/>
    <property type="match status" value="1"/>
</dbReference>
<dbReference type="EMBL" id="BAABEP010000045">
    <property type="protein sequence ID" value="GAA3747982.1"/>
    <property type="molecule type" value="Genomic_DNA"/>
</dbReference>
<feature type="compositionally biased region" description="Polar residues" evidence="1">
    <location>
        <begin position="493"/>
        <end position="505"/>
    </location>
</feature>
<accession>A0ABP7FTL5</accession>
<dbReference type="RefSeq" id="WP_345651835.1">
    <property type="nucleotide sequence ID" value="NZ_BAABEP010000045.1"/>
</dbReference>
<gene>
    <name evidence="3" type="ORF">GCM10023082_50390</name>
</gene>
<evidence type="ECO:0000256" key="1">
    <source>
        <dbReference type="SAM" id="MobiDB-lite"/>
    </source>
</evidence>
<dbReference type="SUPFAM" id="SSF53098">
    <property type="entry name" value="Ribonuclease H-like"/>
    <property type="match status" value="1"/>
</dbReference>
<feature type="region of interest" description="Disordered" evidence="1">
    <location>
        <begin position="481"/>
        <end position="545"/>
    </location>
</feature>
<reference evidence="4" key="1">
    <citation type="journal article" date="2019" name="Int. J. Syst. Evol. Microbiol.">
        <title>The Global Catalogue of Microorganisms (GCM) 10K type strain sequencing project: providing services to taxonomists for standard genome sequencing and annotation.</title>
        <authorList>
            <consortium name="The Broad Institute Genomics Platform"/>
            <consortium name="The Broad Institute Genome Sequencing Center for Infectious Disease"/>
            <person name="Wu L."/>
            <person name="Ma J."/>
        </authorList>
    </citation>
    <scope>NUCLEOTIDE SEQUENCE [LARGE SCALE GENOMIC DNA]</scope>
    <source>
        <strain evidence="4">JCM 30846</strain>
    </source>
</reference>
<keyword evidence="4" id="KW-1185">Reference proteome</keyword>
<comment type="caution">
    <text evidence="3">The sequence shown here is derived from an EMBL/GenBank/DDBJ whole genome shotgun (WGS) entry which is preliminary data.</text>
</comment>
<evidence type="ECO:0000313" key="3">
    <source>
        <dbReference type="EMBL" id="GAA3747982.1"/>
    </source>
</evidence>
<dbReference type="InterPro" id="IPR015378">
    <property type="entry name" value="Transposase-like_Mu_C"/>
</dbReference>
<proteinExistence type="predicted"/>
<dbReference type="InterPro" id="IPR001584">
    <property type="entry name" value="Integrase_cat-core"/>
</dbReference>
<dbReference type="InterPro" id="IPR012337">
    <property type="entry name" value="RNaseH-like_sf"/>
</dbReference>
<protein>
    <submittedName>
        <fullName evidence="3">Mu transposase C-terminal domain-containing protein</fullName>
    </submittedName>
</protein>